<evidence type="ECO:0008006" key="3">
    <source>
        <dbReference type="Google" id="ProtNLM"/>
    </source>
</evidence>
<accession>A0AAN5CD48</accession>
<comment type="caution">
    <text evidence="1">The sequence shown here is derived from an EMBL/GenBank/DDBJ whole genome shotgun (WGS) entry which is preliminary data.</text>
</comment>
<dbReference type="EMBL" id="BTRK01000002">
    <property type="protein sequence ID" value="GMR39062.1"/>
    <property type="molecule type" value="Genomic_DNA"/>
</dbReference>
<feature type="non-terminal residue" evidence="1">
    <location>
        <position position="68"/>
    </location>
</feature>
<name>A0AAN5CD48_9BILA</name>
<evidence type="ECO:0000313" key="1">
    <source>
        <dbReference type="EMBL" id="GMR39062.1"/>
    </source>
</evidence>
<dbReference type="AlphaFoldDB" id="A0AAN5CD48"/>
<reference evidence="2" key="1">
    <citation type="submission" date="2022-10" db="EMBL/GenBank/DDBJ databases">
        <title>Genome assembly of Pristionchus species.</title>
        <authorList>
            <person name="Yoshida K."/>
            <person name="Sommer R.J."/>
        </authorList>
    </citation>
    <scope>NUCLEOTIDE SEQUENCE [LARGE SCALE GENOMIC DNA]</scope>
    <source>
        <strain evidence="2">RS5460</strain>
    </source>
</reference>
<dbReference type="Gene3D" id="2.10.25.10">
    <property type="entry name" value="Laminin"/>
    <property type="match status" value="1"/>
</dbReference>
<gene>
    <name evidence="1" type="ORF">PMAYCL1PPCAC_09257</name>
</gene>
<protein>
    <recommendedName>
        <fullName evidence="3">EGF-like domain-containing protein</fullName>
    </recommendedName>
</protein>
<dbReference type="SUPFAM" id="SSF57196">
    <property type="entry name" value="EGF/Laminin"/>
    <property type="match status" value="1"/>
</dbReference>
<proteinExistence type="predicted"/>
<organism evidence="1 2">
    <name type="scientific">Pristionchus mayeri</name>
    <dbReference type="NCBI Taxonomy" id="1317129"/>
    <lineage>
        <taxon>Eukaryota</taxon>
        <taxon>Metazoa</taxon>
        <taxon>Ecdysozoa</taxon>
        <taxon>Nematoda</taxon>
        <taxon>Chromadorea</taxon>
        <taxon>Rhabditida</taxon>
        <taxon>Rhabditina</taxon>
        <taxon>Diplogasteromorpha</taxon>
        <taxon>Diplogasteroidea</taxon>
        <taxon>Neodiplogasteridae</taxon>
        <taxon>Pristionchus</taxon>
    </lineage>
</organism>
<evidence type="ECO:0000313" key="2">
    <source>
        <dbReference type="Proteomes" id="UP001328107"/>
    </source>
</evidence>
<sequence length="68" mass="7553">DFNGCLVKNCECSQLCRNMVSDRRCECFIGFTPARDGRSSFASLELIADMSSLSNDKTIVVCLHLALF</sequence>
<dbReference type="Proteomes" id="UP001328107">
    <property type="component" value="Unassembled WGS sequence"/>
</dbReference>
<feature type="non-terminal residue" evidence="1">
    <location>
        <position position="1"/>
    </location>
</feature>
<keyword evidence="2" id="KW-1185">Reference proteome</keyword>